<name>A0A1C3E801_9PLAN</name>
<evidence type="ECO:0000313" key="1">
    <source>
        <dbReference type="EMBL" id="ODA29375.1"/>
    </source>
</evidence>
<protein>
    <submittedName>
        <fullName evidence="1">Uncharacterized protein</fullName>
    </submittedName>
</protein>
<gene>
    <name evidence="1" type="ORF">A6X21_08745</name>
</gene>
<keyword evidence="2" id="KW-1185">Reference proteome</keyword>
<sequence>MSIVNLHLARPNTLPCIYAQERDVQALLAISSGHSRSREPPEEKILMLKFQAHRSECYVGRADFHLNFARIRAHS</sequence>
<dbReference type="AlphaFoldDB" id="A0A1C3E801"/>
<organism evidence="1 2">
    <name type="scientific">Planctopirus hydrillae</name>
    <dbReference type="NCBI Taxonomy" id="1841610"/>
    <lineage>
        <taxon>Bacteria</taxon>
        <taxon>Pseudomonadati</taxon>
        <taxon>Planctomycetota</taxon>
        <taxon>Planctomycetia</taxon>
        <taxon>Planctomycetales</taxon>
        <taxon>Planctomycetaceae</taxon>
        <taxon>Planctopirus</taxon>
    </lineage>
</organism>
<evidence type="ECO:0000313" key="2">
    <source>
        <dbReference type="Proteomes" id="UP000094828"/>
    </source>
</evidence>
<dbReference type="Proteomes" id="UP000094828">
    <property type="component" value="Unassembled WGS sequence"/>
</dbReference>
<proteinExistence type="predicted"/>
<comment type="caution">
    <text evidence="1">The sequence shown here is derived from an EMBL/GenBank/DDBJ whole genome shotgun (WGS) entry which is preliminary data.</text>
</comment>
<accession>A0A1C3E801</accession>
<dbReference type="EMBL" id="LYDR01000130">
    <property type="protein sequence ID" value="ODA29375.1"/>
    <property type="molecule type" value="Genomic_DNA"/>
</dbReference>
<reference evidence="1 2" key="1">
    <citation type="submission" date="2016-05" db="EMBL/GenBank/DDBJ databases">
        <title>Genomic and physiological characterization of Planctopirus sp. isolated from fresh water lake.</title>
        <authorList>
            <person name="Subhash Y."/>
            <person name="Ramana C."/>
        </authorList>
    </citation>
    <scope>NUCLEOTIDE SEQUENCE [LARGE SCALE GENOMIC DNA]</scope>
    <source>
        <strain evidence="1 2">JC280</strain>
    </source>
</reference>